<dbReference type="EMBL" id="JACYTR010000038">
    <property type="protein sequence ID" value="MBD8527051.1"/>
    <property type="molecule type" value="Genomic_DNA"/>
</dbReference>
<feature type="domain" description="DUF11" evidence="1">
    <location>
        <begin position="37"/>
        <end position="115"/>
    </location>
</feature>
<proteinExistence type="predicted"/>
<keyword evidence="3" id="KW-1185">Reference proteome</keyword>
<dbReference type="RefSeq" id="WP_192030474.1">
    <property type="nucleotide sequence ID" value="NZ_JACYTR010000038.1"/>
</dbReference>
<gene>
    <name evidence="2" type="ORF">IFO71_15015</name>
</gene>
<dbReference type="InterPro" id="IPR001434">
    <property type="entry name" value="OmcB-like_DUF11"/>
</dbReference>
<name>A0AAW3ZS48_9GAMM</name>
<reference evidence="2 3" key="1">
    <citation type="submission" date="2020-09" db="EMBL/GenBank/DDBJ databases">
        <title>Pseudoxanthomonas sp. CAU 1598 isolated from sand of Yaerae Beach.</title>
        <authorList>
            <person name="Kim W."/>
        </authorList>
    </citation>
    <scope>NUCLEOTIDE SEQUENCE [LARGE SCALE GENOMIC DNA]</scope>
    <source>
        <strain evidence="2 3">CAU 1598</strain>
    </source>
</reference>
<comment type="caution">
    <text evidence="2">The sequence shown here is derived from an EMBL/GenBank/DDBJ whole genome shotgun (WGS) entry which is preliminary data.</text>
</comment>
<evidence type="ECO:0000313" key="3">
    <source>
        <dbReference type="Proteomes" id="UP000613768"/>
    </source>
</evidence>
<dbReference type="AlphaFoldDB" id="A0AAW3ZS48"/>
<protein>
    <submittedName>
        <fullName evidence="2">DUF11 domain-containing protein</fullName>
    </submittedName>
</protein>
<organism evidence="2 3">
    <name type="scientific">Pseudomarimonas arenosa</name>
    <dbReference type="NCBI Taxonomy" id="2774145"/>
    <lineage>
        <taxon>Bacteria</taxon>
        <taxon>Pseudomonadati</taxon>
        <taxon>Pseudomonadota</taxon>
        <taxon>Gammaproteobacteria</taxon>
        <taxon>Lysobacterales</taxon>
        <taxon>Lysobacteraceae</taxon>
        <taxon>Pseudomarimonas</taxon>
    </lineage>
</organism>
<evidence type="ECO:0000313" key="2">
    <source>
        <dbReference type="EMBL" id="MBD8527051.1"/>
    </source>
</evidence>
<accession>A0AAW3ZS48</accession>
<evidence type="ECO:0000259" key="1">
    <source>
        <dbReference type="Pfam" id="PF01345"/>
    </source>
</evidence>
<dbReference type="Proteomes" id="UP000613768">
    <property type="component" value="Unassembled WGS sequence"/>
</dbReference>
<dbReference type="Pfam" id="PF01345">
    <property type="entry name" value="DUF11"/>
    <property type="match status" value="1"/>
</dbReference>
<sequence length="154" mass="16268">MLRENHAVTHSSDEISGIARLQPTAKQLSAALKGGASQARYLIEVTNYGPDDVADLLLSAPLPTGLNSVLWSCAAPSPCRPGNGIDAVSTRFDLSASESATIELLAEIDSSQRFVEISANATLPAGVNLISTGEERRVLIEPISAEAVYRSSFE</sequence>